<dbReference type="InterPro" id="IPR050861">
    <property type="entry name" value="Dihydroxyacetone_Kinase"/>
</dbReference>
<dbReference type="InterPro" id="IPR004007">
    <property type="entry name" value="DhaL_dom"/>
</dbReference>
<organism evidence="4 5">
    <name type="scientific">Jiangella asiatica</name>
    <dbReference type="NCBI Taxonomy" id="2530372"/>
    <lineage>
        <taxon>Bacteria</taxon>
        <taxon>Bacillati</taxon>
        <taxon>Actinomycetota</taxon>
        <taxon>Actinomycetes</taxon>
        <taxon>Jiangellales</taxon>
        <taxon>Jiangellaceae</taxon>
        <taxon>Jiangella</taxon>
    </lineage>
</organism>
<dbReference type="GO" id="GO:0005829">
    <property type="term" value="C:cytosol"/>
    <property type="evidence" value="ECO:0007669"/>
    <property type="project" value="TreeGrafter"/>
</dbReference>
<dbReference type="SMART" id="SM01120">
    <property type="entry name" value="Dak2"/>
    <property type="match status" value="1"/>
</dbReference>
<proteinExistence type="predicted"/>
<dbReference type="OrthoDB" id="9955750at2"/>
<protein>
    <submittedName>
        <fullName evidence="4">DAK2 domain-containing protein</fullName>
    </submittedName>
</protein>
<evidence type="ECO:0000256" key="1">
    <source>
        <dbReference type="ARBA" id="ARBA00022679"/>
    </source>
</evidence>
<evidence type="ECO:0000313" key="4">
    <source>
        <dbReference type="EMBL" id="TDE03121.1"/>
    </source>
</evidence>
<dbReference type="Proteomes" id="UP000294739">
    <property type="component" value="Unassembled WGS sequence"/>
</dbReference>
<keyword evidence="5" id="KW-1185">Reference proteome</keyword>
<name>A0A4R5CVS3_9ACTN</name>
<keyword evidence="2" id="KW-0418">Kinase</keyword>
<dbReference type="Pfam" id="PF02734">
    <property type="entry name" value="Dak2"/>
    <property type="match status" value="1"/>
</dbReference>
<evidence type="ECO:0000259" key="3">
    <source>
        <dbReference type="PROSITE" id="PS51480"/>
    </source>
</evidence>
<dbReference type="Gene3D" id="1.25.40.340">
    <property type="match status" value="1"/>
</dbReference>
<gene>
    <name evidence="4" type="ORF">E1269_20920</name>
</gene>
<comment type="caution">
    <text evidence="4">The sequence shown here is derived from an EMBL/GenBank/DDBJ whole genome shotgun (WGS) entry which is preliminary data.</text>
</comment>
<evidence type="ECO:0000313" key="5">
    <source>
        <dbReference type="Proteomes" id="UP000294739"/>
    </source>
</evidence>
<dbReference type="InParanoid" id="A0A4R5CVS3"/>
<dbReference type="AlphaFoldDB" id="A0A4R5CVS3"/>
<dbReference type="EMBL" id="SMKZ01000033">
    <property type="protein sequence ID" value="TDE03121.1"/>
    <property type="molecule type" value="Genomic_DNA"/>
</dbReference>
<evidence type="ECO:0000256" key="2">
    <source>
        <dbReference type="ARBA" id="ARBA00022777"/>
    </source>
</evidence>
<dbReference type="GO" id="GO:0019563">
    <property type="term" value="P:glycerol catabolic process"/>
    <property type="evidence" value="ECO:0007669"/>
    <property type="project" value="TreeGrafter"/>
</dbReference>
<sequence length="220" mass="21022">MTATAGWSGTDLATAVAIAASRVTDAAGELGRLDAQAGDGDLGTSLTTGFAAASAAADDLTSPDPAAVLTAVGRALATKAPSTMGTLLGTVFLRAAGAVTSSAVLDGAGVAALLETGSAAVEQRGGVGAGQRTVLDALLPSAAAARSAADSGHDLTGVLAAAARAADEGARATAAMEPQVGRAGWIPDRARGHVDAGAAAWAVIMRALADAAGAPGSHDD</sequence>
<dbReference type="GO" id="GO:0004371">
    <property type="term" value="F:glycerone kinase activity"/>
    <property type="evidence" value="ECO:0007669"/>
    <property type="project" value="InterPro"/>
</dbReference>
<dbReference type="SUPFAM" id="SSF101473">
    <property type="entry name" value="DhaL-like"/>
    <property type="match status" value="1"/>
</dbReference>
<feature type="domain" description="DhaL" evidence="3">
    <location>
        <begin position="10"/>
        <end position="210"/>
    </location>
</feature>
<dbReference type="InterPro" id="IPR036117">
    <property type="entry name" value="DhaL_dom_sf"/>
</dbReference>
<dbReference type="PROSITE" id="PS51480">
    <property type="entry name" value="DHAL"/>
    <property type="match status" value="1"/>
</dbReference>
<accession>A0A4R5CVS3</accession>
<reference evidence="4 5" key="1">
    <citation type="submission" date="2019-03" db="EMBL/GenBank/DDBJ databases">
        <title>Draft genome sequences of novel Actinobacteria.</title>
        <authorList>
            <person name="Sahin N."/>
            <person name="Ay H."/>
            <person name="Saygin H."/>
        </authorList>
    </citation>
    <scope>NUCLEOTIDE SEQUENCE [LARGE SCALE GENOMIC DNA]</scope>
    <source>
        <strain evidence="4 5">5K138</strain>
    </source>
</reference>
<keyword evidence="1" id="KW-0808">Transferase</keyword>
<dbReference type="PANTHER" id="PTHR28629:SF4">
    <property type="entry name" value="TRIOKINASE_FMN CYCLASE"/>
    <property type="match status" value="1"/>
</dbReference>
<dbReference type="RefSeq" id="WP_131898134.1">
    <property type="nucleotide sequence ID" value="NZ_SMKZ01000033.1"/>
</dbReference>
<dbReference type="PANTHER" id="PTHR28629">
    <property type="entry name" value="TRIOKINASE/FMN CYCLASE"/>
    <property type="match status" value="1"/>
</dbReference>